<evidence type="ECO:0000259" key="21">
    <source>
        <dbReference type="PROSITE" id="PS51473"/>
    </source>
</evidence>
<dbReference type="SUPFAM" id="SSF56112">
    <property type="entry name" value="Protein kinase-like (PK-like)"/>
    <property type="match status" value="2"/>
</dbReference>
<dbReference type="FunFam" id="3.30.430.20:FF:000007">
    <property type="entry name" value="Cysteine-rich receptor-like protein kinase 11"/>
    <property type="match status" value="1"/>
</dbReference>
<feature type="binding site" evidence="16">
    <location>
        <position position="366"/>
    </location>
    <ligand>
        <name>ATP</name>
        <dbReference type="ChEBI" id="CHEBI:30616"/>
    </ligand>
</feature>
<dbReference type="Gene3D" id="3.30.200.20">
    <property type="entry name" value="Phosphorylase Kinase, domain 1"/>
    <property type="match status" value="2"/>
</dbReference>
<dbReference type="GO" id="GO:0016020">
    <property type="term" value="C:membrane"/>
    <property type="evidence" value="ECO:0007669"/>
    <property type="project" value="UniProtKB-SubCell"/>
</dbReference>
<dbReference type="Gene3D" id="3.30.430.20">
    <property type="entry name" value="Gnk2 domain, C-X8-C-X2-C motif"/>
    <property type="match status" value="4"/>
</dbReference>
<evidence type="ECO:0000256" key="1">
    <source>
        <dbReference type="ARBA" id="ARBA00004167"/>
    </source>
</evidence>
<feature type="binding site" evidence="16">
    <location>
        <position position="1009"/>
    </location>
    <ligand>
        <name>ATP</name>
        <dbReference type="ChEBI" id="CHEBI:30616"/>
    </ligand>
</feature>
<keyword evidence="4 18" id="KW-0812">Transmembrane</keyword>
<evidence type="ECO:0000256" key="11">
    <source>
        <dbReference type="ARBA" id="ARBA00023136"/>
    </source>
</evidence>
<dbReference type="InterPro" id="IPR017441">
    <property type="entry name" value="Protein_kinase_ATP_BS"/>
</dbReference>
<dbReference type="GO" id="GO:0006979">
    <property type="term" value="P:response to oxidative stress"/>
    <property type="evidence" value="ECO:0007669"/>
    <property type="project" value="UniProtKB-ARBA"/>
</dbReference>
<keyword evidence="6" id="KW-0677">Repeat</keyword>
<evidence type="ECO:0000256" key="6">
    <source>
        <dbReference type="ARBA" id="ARBA00022737"/>
    </source>
</evidence>
<evidence type="ECO:0000256" key="10">
    <source>
        <dbReference type="ARBA" id="ARBA00022989"/>
    </source>
</evidence>
<dbReference type="FunFam" id="3.30.200.20:FF:000142">
    <property type="entry name" value="Cysteine-rich receptor-like protein kinase 10"/>
    <property type="match status" value="2"/>
</dbReference>
<dbReference type="FunFam" id="3.30.430.20:FF:000003">
    <property type="entry name" value="Cysteine-rich RLK (RECEPTOR-like protein kinase) 10"/>
    <property type="match status" value="2"/>
</dbReference>
<evidence type="ECO:0000256" key="4">
    <source>
        <dbReference type="ARBA" id="ARBA00022692"/>
    </source>
</evidence>
<keyword evidence="12" id="KW-0675">Receptor</keyword>
<dbReference type="PROSITE" id="PS50011">
    <property type="entry name" value="PROTEIN_KINASE_DOM"/>
    <property type="match status" value="2"/>
</dbReference>
<dbReference type="EMBL" id="CAKOAT010978487">
    <property type="protein sequence ID" value="CAH8392045.1"/>
    <property type="molecule type" value="Genomic_DNA"/>
</dbReference>
<keyword evidence="8" id="KW-0418">Kinase</keyword>
<dbReference type="InterPro" id="IPR011009">
    <property type="entry name" value="Kinase-like_dom_sf"/>
</dbReference>
<dbReference type="PROSITE" id="PS51473">
    <property type="entry name" value="GNK2"/>
    <property type="match status" value="4"/>
</dbReference>
<evidence type="ECO:0000256" key="3">
    <source>
        <dbReference type="ARBA" id="ARBA00022679"/>
    </source>
</evidence>
<comment type="catalytic activity">
    <reaction evidence="15">
        <text>L-threonyl-[protein] + ATP = O-phospho-L-threonyl-[protein] + ADP + H(+)</text>
        <dbReference type="Rhea" id="RHEA:46608"/>
        <dbReference type="Rhea" id="RHEA-COMP:11060"/>
        <dbReference type="Rhea" id="RHEA-COMP:11605"/>
        <dbReference type="ChEBI" id="CHEBI:15378"/>
        <dbReference type="ChEBI" id="CHEBI:30013"/>
        <dbReference type="ChEBI" id="CHEBI:30616"/>
        <dbReference type="ChEBI" id="CHEBI:61977"/>
        <dbReference type="ChEBI" id="CHEBI:456216"/>
    </reaction>
</comment>
<dbReference type="GO" id="GO:0004674">
    <property type="term" value="F:protein serine/threonine kinase activity"/>
    <property type="evidence" value="ECO:0007669"/>
    <property type="project" value="UniProtKB-KW"/>
</dbReference>
<dbReference type="InterPro" id="IPR002902">
    <property type="entry name" value="GNK2"/>
</dbReference>
<feature type="transmembrane region" description="Helical" evidence="18">
    <location>
        <begin position="922"/>
        <end position="944"/>
    </location>
</feature>
<evidence type="ECO:0000256" key="2">
    <source>
        <dbReference type="ARBA" id="ARBA00022527"/>
    </source>
</evidence>
<evidence type="ECO:0000256" key="18">
    <source>
        <dbReference type="SAM" id="Phobius"/>
    </source>
</evidence>
<keyword evidence="3" id="KW-0808">Transferase</keyword>
<keyword evidence="23" id="KW-1185">Reference proteome</keyword>
<feature type="signal peptide" evidence="19">
    <location>
        <begin position="1"/>
        <end position="24"/>
    </location>
</feature>
<evidence type="ECO:0000256" key="5">
    <source>
        <dbReference type="ARBA" id="ARBA00022729"/>
    </source>
</evidence>
<feature type="region of interest" description="Disordered" evidence="17">
    <location>
        <begin position="892"/>
        <end position="912"/>
    </location>
</feature>
<dbReference type="FunFam" id="1.10.510.10:FF:000129">
    <property type="entry name" value="cysteine-rich receptor-like protein kinase 10"/>
    <property type="match status" value="2"/>
</dbReference>
<proteinExistence type="predicted"/>
<feature type="compositionally biased region" description="Pro residues" evidence="17">
    <location>
        <begin position="256"/>
        <end position="272"/>
    </location>
</feature>
<comment type="subcellular location">
    <subcellularLocation>
        <location evidence="1">Membrane</location>
        <topology evidence="1">Single-pass membrane protein</topology>
    </subcellularLocation>
</comment>
<dbReference type="CDD" id="cd23509">
    <property type="entry name" value="Gnk2-like"/>
    <property type="match status" value="4"/>
</dbReference>
<evidence type="ECO:0000256" key="14">
    <source>
        <dbReference type="ARBA" id="ARBA00047558"/>
    </source>
</evidence>
<evidence type="ECO:0000256" key="9">
    <source>
        <dbReference type="ARBA" id="ARBA00022840"/>
    </source>
</evidence>
<keyword evidence="5 19" id="KW-0732">Signal</keyword>
<keyword evidence="10 18" id="KW-1133">Transmembrane helix</keyword>
<dbReference type="Gene3D" id="1.10.510.10">
    <property type="entry name" value="Transferase(Phosphotransferase) domain 1"/>
    <property type="match status" value="2"/>
</dbReference>
<name>A0ABC8M6V2_ERUVS</name>
<evidence type="ECO:0000313" key="23">
    <source>
        <dbReference type="Proteomes" id="UP001642260"/>
    </source>
</evidence>
<dbReference type="PANTHER" id="PTHR27002">
    <property type="entry name" value="RECEPTOR-LIKE SERINE/THREONINE-PROTEIN KINASE SD1-8"/>
    <property type="match status" value="1"/>
</dbReference>
<comment type="caution">
    <text evidence="22">The sequence shown here is derived from an EMBL/GenBank/DDBJ whole genome shotgun (WGS) entry which is preliminary data.</text>
</comment>
<gene>
    <name evidence="22" type="ORF">ERUC_LOCUS44528</name>
</gene>
<feature type="chain" id="PRO_5044894806" description="Cysteine-rich" evidence="19">
    <location>
        <begin position="25"/>
        <end position="1305"/>
    </location>
</feature>
<reference evidence="22 23" key="1">
    <citation type="submission" date="2022-03" db="EMBL/GenBank/DDBJ databases">
        <authorList>
            <person name="Macdonald S."/>
            <person name="Ahmed S."/>
            <person name="Newling K."/>
        </authorList>
    </citation>
    <scope>NUCLEOTIDE SEQUENCE [LARGE SCALE GENOMIC DNA]</scope>
</reference>
<feature type="domain" description="Protein kinase" evidence="20">
    <location>
        <begin position="981"/>
        <end position="1258"/>
    </location>
</feature>
<organism evidence="22 23">
    <name type="scientific">Eruca vesicaria subsp. sativa</name>
    <name type="common">Garden rocket</name>
    <name type="synonym">Eruca sativa</name>
    <dbReference type="NCBI Taxonomy" id="29727"/>
    <lineage>
        <taxon>Eukaryota</taxon>
        <taxon>Viridiplantae</taxon>
        <taxon>Streptophyta</taxon>
        <taxon>Embryophyta</taxon>
        <taxon>Tracheophyta</taxon>
        <taxon>Spermatophyta</taxon>
        <taxon>Magnoliopsida</taxon>
        <taxon>eudicotyledons</taxon>
        <taxon>Gunneridae</taxon>
        <taxon>Pentapetalae</taxon>
        <taxon>rosids</taxon>
        <taxon>malvids</taxon>
        <taxon>Brassicales</taxon>
        <taxon>Brassicaceae</taxon>
        <taxon>Brassiceae</taxon>
        <taxon>Eruca</taxon>
    </lineage>
</organism>
<dbReference type="Proteomes" id="UP001642260">
    <property type="component" value="Unassembled WGS sequence"/>
</dbReference>
<dbReference type="CDD" id="cd12841">
    <property type="entry name" value="TM_EphA1"/>
    <property type="match status" value="1"/>
</dbReference>
<feature type="domain" description="Gnk2-homologous" evidence="21">
    <location>
        <begin position="133"/>
        <end position="242"/>
    </location>
</feature>
<protein>
    <recommendedName>
        <fullName evidence="24">Cysteine-rich</fullName>
    </recommendedName>
</protein>
<evidence type="ECO:0000256" key="15">
    <source>
        <dbReference type="ARBA" id="ARBA00047951"/>
    </source>
</evidence>
<evidence type="ECO:0000256" key="17">
    <source>
        <dbReference type="SAM" id="MobiDB-lite"/>
    </source>
</evidence>
<feature type="domain" description="Gnk2-homologous" evidence="21">
    <location>
        <begin position="770"/>
        <end position="881"/>
    </location>
</feature>
<accession>A0ABC8M6V2</accession>
<keyword evidence="2" id="KW-0723">Serine/threonine-protein kinase</keyword>
<feature type="region of interest" description="Disordered" evidence="17">
    <location>
        <begin position="253"/>
        <end position="274"/>
    </location>
</feature>
<comment type="catalytic activity">
    <reaction evidence="14">
        <text>L-seryl-[protein] + ATP = O-phospho-L-seryl-[protein] + ADP + H(+)</text>
        <dbReference type="Rhea" id="RHEA:17989"/>
        <dbReference type="Rhea" id="RHEA-COMP:9863"/>
        <dbReference type="Rhea" id="RHEA-COMP:11604"/>
        <dbReference type="ChEBI" id="CHEBI:15378"/>
        <dbReference type="ChEBI" id="CHEBI:29999"/>
        <dbReference type="ChEBI" id="CHEBI:30616"/>
        <dbReference type="ChEBI" id="CHEBI:83421"/>
        <dbReference type="ChEBI" id="CHEBI:456216"/>
    </reaction>
</comment>
<keyword evidence="9 16" id="KW-0067">ATP-binding</keyword>
<dbReference type="Pfam" id="PF07714">
    <property type="entry name" value="PK_Tyr_Ser-Thr"/>
    <property type="match status" value="2"/>
</dbReference>
<sequence>MCPNNLLSIIICFVLAVSCSFVSAQRCGNSLFFRPNSAYDTNRRLVLPTLASQVSSRNGYYNVSVGEGPGKIYALGLCIPGTDPKVCSDCIQTASDGLLESCPNQTDSWDWRADKTLCFVRYSNVSFFNRSDLEPTQAEYDSGMYTGNVTTYTRVWNSFMESMITRVGQSPSRYLSDVSPRIGERLDDNVYALMQCIPGISSKECEACLQENVRAHQRCCNGYIGGSVGKPVCFFQWDGYAYLGAFDAFNDTHSKPAPPPPTLPSPPPPPPSDGKKIATRAIVAIVVSAVIFVVLLGFGLVIWKRLHKKLKLQTDDDMTSPQSLQYDFATIEVATDKFSRNNKLGQGGFGEVYKGMLPNEIEIAVKRLSKNSGQGTQEFKNEVVIVAKLQHKNLVRLHGFCLERDERILVYEFVPNKSLDYFLFDPTKKSQLDWRRRYNIIGGITRGLLYLHHDSRLTIIHRDIKASNILLDSDMNPKIADFGMARNFRVDQTEDTTGRVVGTFGYMPPEYVTCGHFSTKSDVYSFGVLILEIVCGKKNSSFYQTDDSGGNMLFQQVWRLWNSESPLDLIDPAIRDSYEKDEVTRSIHIGLLCVQETPAHRPEMSTIFQMLTNSSTVLPMPRAPGLSEQRQSPKMYMKNFLSILCFFLDFSFGFVSGQICENSLFFRPNGTYDTNRRLVLSNFASNVSSREGYYNVSVGEGPGRIYALGLCLPGIAPKFCSECIQLASVGLLQSCPNQTNSWFWRSEDEPDTICFVRYSNRSFFNQIDLQPREEFIYHVDVTGDVVEYQRTWEGFMVRMILAASSSSPRSLAGRHYAANITSLPSFQKIYALMQCIPGISLVDCDACLRKSVGYFQRCCIGKQGGSIRRPVCFFRFDLYPFRNAFHNIIWSPPPQSSQDRGELEPTTSHLPPPVSKTISKGVIMAIIVSTVIFIVLLALGLIVLKRRQSYKKLNLETNDDITSPQPLQIDLKTIEAATDNFSGNNKVGQGGFGEVFKGTLPNGTEVAVKRLSLNSGQGTQEFKNEVILVAKLHHRNLVRLLGFCVEGDEQILVYEFVPNKSLDYFLFDPIKKRYLDWERRYNIIEGISRGILYLHQDSRLTIIHRDLKASNILLDDDMNPRIADFGMARIFGMEQTRANTNKIAGTFGYMAPEYAMHGQFSMKSDVYSFGVLVLEIISGKKNSSFNQTDGSAGNLVTHVWRLWRKGSALKILDPDLGESYHSNEVTRYIHVALLCVQENPEDRPMMSTIISLLTSTTITLQVPRPPGFFLKSSQDQNSEARGSNAFGKPITCSINDVSITDLDPR</sequence>
<dbReference type="InterPro" id="IPR038408">
    <property type="entry name" value="GNK2_sf"/>
</dbReference>
<dbReference type="PROSITE" id="PS00107">
    <property type="entry name" value="PROTEIN_KINASE_ATP"/>
    <property type="match status" value="2"/>
</dbReference>
<keyword evidence="13" id="KW-0325">Glycoprotein</keyword>
<keyword evidence="7 16" id="KW-0547">Nucleotide-binding</keyword>
<dbReference type="PROSITE" id="PS00108">
    <property type="entry name" value="PROTEIN_KINASE_ST"/>
    <property type="match status" value="2"/>
</dbReference>
<evidence type="ECO:0000259" key="20">
    <source>
        <dbReference type="PROSITE" id="PS50011"/>
    </source>
</evidence>
<feature type="transmembrane region" description="Helical" evidence="18">
    <location>
        <begin position="281"/>
        <end position="303"/>
    </location>
</feature>
<feature type="domain" description="Gnk2-homologous" evidence="21">
    <location>
        <begin position="654"/>
        <end position="763"/>
    </location>
</feature>
<evidence type="ECO:0000256" key="13">
    <source>
        <dbReference type="ARBA" id="ARBA00023180"/>
    </source>
</evidence>
<keyword evidence="11 18" id="KW-0472">Membrane</keyword>
<dbReference type="InterPro" id="IPR008271">
    <property type="entry name" value="Ser/Thr_kinase_AS"/>
</dbReference>
<feature type="domain" description="Protein kinase" evidence="20">
    <location>
        <begin position="338"/>
        <end position="618"/>
    </location>
</feature>
<evidence type="ECO:0000256" key="12">
    <source>
        <dbReference type="ARBA" id="ARBA00023170"/>
    </source>
</evidence>
<evidence type="ECO:0000256" key="19">
    <source>
        <dbReference type="SAM" id="SignalP"/>
    </source>
</evidence>
<evidence type="ECO:0000256" key="16">
    <source>
        <dbReference type="PROSITE-ProRule" id="PRU10141"/>
    </source>
</evidence>
<dbReference type="InterPro" id="IPR000719">
    <property type="entry name" value="Prot_kinase_dom"/>
</dbReference>
<dbReference type="CDD" id="cd14066">
    <property type="entry name" value="STKc_IRAK"/>
    <property type="match status" value="2"/>
</dbReference>
<dbReference type="InterPro" id="IPR001245">
    <property type="entry name" value="Ser-Thr/Tyr_kinase_cat_dom"/>
</dbReference>
<evidence type="ECO:0008006" key="24">
    <source>
        <dbReference type="Google" id="ProtNLM"/>
    </source>
</evidence>
<evidence type="ECO:0000256" key="7">
    <source>
        <dbReference type="ARBA" id="ARBA00022741"/>
    </source>
</evidence>
<evidence type="ECO:0000313" key="22">
    <source>
        <dbReference type="EMBL" id="CAH8392045.1"/>
    </source>
</evidence>
<dbReference type="GO" id="GO:0005524">
    <property type="term" value="F:ATP binding"/>
    <property type="evidence" value="ECO:0007669"/>
    <property type="project" value="UniProtKB-UniRule"/>
</dbReference>
<dbReference type="SMART" id="SM00220">
    <property type="entry name" value="S_TKc"/>
    <property type="match status" value="2"/>
</dbReference>
<dbReference type="PANTHER" id="PTHR27002:SF1112">
    <property type="entry name" value="BNAC09G23880D PROTEIN"/>
    <property type="match status" value="1"/>
</dbReference>
<evidence type="ECO:0000256" key="8">
    <source>
        <dbReference type="ARBA" id="ARBA00022777"/>
    </source>
</evidence>
<dbReference type="Pfam" id="PF01657">
    <property type="entry name" value="Stress-antifung"/>
    <property type="match status" value="4"/>
</dbReference>
<feature type="domain" description="Gnk2-homologous" evidence="21">
    <location>
        <begin position="21"/>
        <end position="127"/>
    </location>
</feature>